<keyword evidence="3" id="KW-1185">Reference proteome</keyword>
<dbReference type="PANTHER" id="PTHR33168">
    <property type="entry name" value="STRESS INDUCED PROTEIN-RELATED"/>
    <property type="match status" value="1"/>
</dbReference>
<reference evidence="1" key="1">
    <citation type="journal article" date="2016" name="Nat. Genet.">
        <title>A high-quality carrot genome assembly provides new insights into carotenoid accumulation and asterid genome evolution.</title>
        <authorList>
            <person name="Iorizzo M."/>
            <person name="Ellison S."/>
            <person name="Senalik D."/>
            <person name="Zeng P."/>
            <person name="Satapoomin P."/>
            <person name="Huang J."/>
            <person name="Bowman M."/>
            <person name="Iovene M."/>
            <person name="Sanseverino W."/>
            <person name="Cavagnaro P."/>
            <person name="Yildiz M."/>
            <person name="Macko-Podgorni A."/>
            <person name="Moranska E."/>
            <person name="Grzebelus E."/>
            <person name="Grzebelus D."/>
            <person name="Ashrafi H."/>
            <person name="Zheng Z."/>
            <person name="Cheng S."/>
            <person name="Spooner D."/>
            <person name="Van Deynze A."/>
            <person name="Simon P."/>
        </authorList>
    </citation>
    <scope>NUCLEOTIDE SEQUENCE [LARGE SCALE GENOMIC DNA]</scope>
    <source>
        <tissue evidence="1">Leaf</tissue>
    </source>
</reference>
<evidence type="ECO:0000313" key="3">
    <source>
        <dbReference type="Proteomes" id="UP000077755"/>
    </source>
</evidence>
<dbReference type="EMBL" id="LNRQ01000006">
    <property type="protein sequence ID" value="KZM91492.1"/>
    <property type="molecule type" value="Genomic_DNA"/>
</dbReference>
<dbReference type="EMBL" id="CP093348">
    <property type="protein sequence ID" value="WOH05767.1"/>
    <property type="molecule type" value="Genomic_DNA"/>
</dbReference>
<evidence type="ECO:0000313" key="2">
    <source>
        <dbReference type="EMBL" id="WOH05767.1"/>
    </source>
</evidence>
<organism evidence="1">
    <name type="scientific">Daucus carota subsp. sativus</name>
    <name type="common">Carrot</name>
    <dbReference type="NCBI Taxonomy" id="79200"/>
    <lineage>
        <taxon>Eukaryota</taxon>
        <taxon>Viridiplantae</taxon>
        <taxon>Streptophyta</taxon>
        <taxon>Embryophyta</taxon>
        <taxon>Tracheophyta</taxon>
        <taxon>Spermatophyta</taxon>
        <taxon>Magnoliopsida</taxon>
        <taxon>eudicotyledons</taxon>
        <taxon>Gunneridae</taxon>
        <taxon>Pentapetalae</taxon>
        <taxon>asterids</taxon>
        <taxon>campanulids</taxon>
        <taxon>Apiales</taxon>
        <taxon>Apiaceae</taxon>
        <taxon>Apioideae</taxon>
        <taxon>Scandiceae</taxon>
        <taxon>Daucinae</taxon>
        <taxon>Daucus</taxon>
        <taxon>Daucus sect. Daucus</taxon>
    </lineage>
</organism>
<protein>
    <submittedName>
        <fullName evidence="1">Uncharacterized protein</fullName>
    </submittedName>
</protein>
<reference evidence="2" key="2">
    <citation type="submission" date="2022-03" db="EMBL/GenBank/DDBJ databases">
        <title>Draft title - Genomic analysis of global carrot germplasm unveils the trajectory of domestication and the origin of high carotenoid orange carrot.</title>
        <authorList>
            <person name="Iorizzo M."/>
            <person name="Ellison S."/>
            <person name="Senalik D."/>
            <person name="Macko-Podgorni A."/>
            <person name="Grzebelus D."/>
            <person name="Bostan H."/>
            <person name="Rolling W."/>
            <person name="Curaba J."/>
            <person name="Simon P."/>
        </authorList>
    </citation>
    <scope>NUCLEOTIDE SEQUENCE</scope>
    <source>
        <tissue evidence="2">Leaf</tissue>
    </source>
</reference>
<dbReference type="AlphaFoldDB" id="A0A161ZU85"/>
<evidence type="ECO:0000313" key="1">
    <source>
        <dbReference type="EMBL" id="KZM91492.1"/>
    </source>
</evidence>
<gene>
    <name evidence="1" type="ORF">DCAR_021143</name>
    <name evidence="2" type="ORF">DCAR_0625188</name>
</gene>
<dbReference type="Proteomes" id="UP000077755">
    <property type="component" value="Chromosome 6"/>
</dbReference>
<dbReference type="Gramene" id="KZM91492">
    <property type="protein sequence ID" value="KZM91492"/>
    <property type="gene ID" value="DCAR_021143"/>
</dbReference>
<name>A0A161ZU85_DAUCS</name>
<sequence>MEVIKCRSLRSRSIHFGPRNSYEFEPLANSLVESADDGGRSTHSLPKWKIIWRKLKREKKKILETTTSILSQSRNGHYPKAYDEYNYSQNFDQGASSFWDDEPDILTRSFSVRFSDSSSVFRRFE</sequence>
<proteinExistence type="predicted"/>
<accession>A0A161ZU85</accession>
<dbReference type="OMA" id="MEVIKCR"/>